<accession>A0A934NWB0</accession>
<protein>
    <submittedName>
        <fullName evidence="4">DUF5593 domain-containing protein</fullName>
    </submittedName>
</protein>
<sequence length="365" mass="39662">MTDKGWFVVDVLEGDPRLVGRDGQAKARTSLERALKERVGGRLSDAVQRWVLGEIELVRTMKIRYDTTRELMPGQSTRLILEPIIGPTEVHGVQLWIGPSTSEPQTSPATALAFDWDSTLRLVELPATLPDLFSADVVASDRRTFTAPEALRYVSVDDGLGLISRVLEPHAGSTWNGLARVRGSAGRSGVAHLVLAAQQDNQVWRGLLHDVSANSPLPRSLESAALGAMSQVALSTHIVLMDLSRMRLIQWITDPPTGIQWKGMVDNRDAPHPDDVKRIFEAVAEVFTGKTDRAEVANIRLRRFGGGWTVVNGSGAVIRHEGGPQLGLIEMKVIGESDEPDPVPATDPGHPGLTVDPGRTRGNTD</sequence>
<feature type="region of interest" description="Disordered" evidence="1">
    <location>
        <begin position="336"/>
        <end position="365"/>
    </location>
</feature>
<gene>
    <name evidence="4" type="ORF">JGU71_27250</name>
</gene>
<evidence type="ECO:0000313" key="4">
    <source>
        <dbReference type="EMBL" id="MBJ8342591.1"/>
    </source>
</evidence>
<evidence type="ECO:0000259" key="3">
    <source>
        <dbReference type="Pfam" id="PF21043"/>
    </source>
</evidence>
<dbReference type="AlphaFoldDB" id="A0A934NWB0"/>
<reference evidence="4" key="1">
    <citation type="submission" date="2020-12" db="EMBL/GenBank/DDBJ databases">
        <title>Antrihabitans popcorni sp. nov. and Antrihabitans auranticaus sp. nov., isolated from a larva cave.</title>
        <authorList>
            <person name="Lee S.D."/>
            <person name="Kim I.S."/>
        </authorList>
    </citation>
    <scope>NUCLEOTIDE SEQUENCE</scope>
    <source>
        <strain evidence="4">YC3-6</strain>
    </source>
</reference>
<name>A0A934NWB0_9NOCA</name>
<dbReference type="Pfam" id="PF21043">
    <property type="entry name" value="Rv3651-like_C"/>
    <property type="match status" value="1"/>
</dbReference>
<evidence type="ECO:0000256" key="1">
    <source>
        <dbReference type="SAM" id="MobiDB-lite"/>
    </source>
</evidence>
<dbReference type="InterPro" id="IPR048578">
    <property type="entry name" value="Rv3651-like_C"/>
</dbReference>
<dbReference type="Pfam" id="PF18007">
    <property type="entry name" value="Rv3651-like_N"/>
    <property type="match status" value="1"/>
</dbReference>
<evidence type="ECO:0000313" key="5">
    <source>
        <dbReference type="Proteomes" id="UP000655868"/>
    </source>
</evidence>
<keyword evidence="5" id="KW-1185">Reference proteome</keyword>
<dbReference type="RefSeq" id="WP_199708241.1">
    <property type="nucleotide sequence ID" value="NZ_JAEMNV010000012.1"/>
</dbReference>
<proteinExistence type="predicted"/>
<comment type="caution">
    <text evidence="4">The sequence shown here is derived from an EMBL/GenBank/DDBJ whole genome shotgun (WGS) entry which is preliminary data.</text>
</comment>
<organism evidence="4 5">
    <name type="scientific">Antrihabitans stalagmiti</name>
    <dbReference type="NCBI Taxonomy" id="2799499"/>
    <lineage>
        <taxon>Bacteria</taxon>
        <taxon>Bacillati</taxon>
        <taxon>Actinomycetota</taxon>
        <taxon>Actinomycetes</taxon>
        <taxon>Mycobacteriales</taxon>
        <taxon>Nocardiaceae</taxon>
        <taxon>Antrihabitans</taxon>
    </lineage>
</organism>
<dbReference type="EMBL" id="JAEMNV010000012">
    <property type="protein sequence ID" value="MBJ8342591.1"/>
    <property type="molecule type" value="Genomic_DNA"/>
</dbReference>
<dbReference type="InterPro" id="IPR041458">
    <property type="entry name" value="Rv3651-like_N"/>
</dbReference>
<evidence type="ECO:0000259" key="2">
    <source>
        <dbReference type="Pfam" id="PF18007"/>
    </source>
</evidence>
<dbReference type="Proteomes" id="UP000655868">
    <property type="component" value="Unassembled WGS sequence"/>
</dbReference>
<feature type="domain" description="Rv3651-like C-terminal" evidence="3">
    <location>
        <begin position="236"/>
        <end position="314"/>
    </location>
</feature>
<feature type="domain" description="Rv3651-like N-terminal" evidence="2">
    <location>
        <begin position="6"/>
        <end position="104"/>
    </location>
</feature>